<dbReference type="NCBIfam" id="TIGR01446">
    <property type="entry name" value="DnaD_dom"/>
    <property type="match status" value="1"/>
</dbReference>
<comment type="similarity">
    <text evidence="1">Belongs to the DnaB/DnaD family.</text>
</comment>
<sequence>MAVQVLPPGGVVSMTAAAADRLVKGGNGDAALLYLHLLRRGGLFEAEAARKALGWTDARVQETYRALAGLGLVRPDADLSPASAPPEPESPPDYTAADIAREMEGSGVFPQLVRELERRLGKVLSPADLKMLYTIYDFLALPAEVILLLTTWCTEETERKYGPGRKPRMSQLRKEAFLWKRLGVDTPEAADAHVRHLSALRDRERSLLPRLGIAGRAPVEGERKYLASWVELGFDDETIALAYERTVMKKGALNWAYMNSILKSWHQKGLHTRKQVEEGDSAWPKGPAQVPAGPAQPSPQRAQARLKEDMDWMDQFLEKTRKKEE</sequence>
<proteinExistence type="inferred from homology"/>
<reference evidence="4" key="2">
    <citation type="submission" date="2021-04" db="EMBL/GenBank/DDBJ databases">
        <authorList>
            <person name="Gilroy R."/>
        </authorList>
    </citation>
    <scope>NUCLEOTIDE SEQUENCE</scope>
    <source>
        <strain evidence="4">CHK186-1790</strain>
    </source>
</reference>
<dbReference type="EMBL" id="DWWJ01000166">
    <property type="protein sequence ID" value="HJC41708.1"/>
    <property type="molecule type" value="Genomic_DNA"/>
</dbReference>
<evidence type="ECO:0000259" key="3">
    <source>
        <dbReference type="Pfam" id="PF07261"/>
    </source>
</evidence>
<dbReference type="Proteomes" id="UP000823882">
    <property type="component" value="Unassembled WGS sequence"/>
</dbReference>
<name>A0A9D2P235_9FIRM</name>
<evidence type="ECO:0000313" key="5">
    <source>
        <dbReference type="Proteomes" id="UP000823882"/>
    </source>
</evidence>
<feature type="compositionally biased region" description="Low complexity" evidence="2">
    <location>
        <begin position="284"/>
        <end position="300"/>
    </location>
</feature>
<evidence type="ECO:0000256" key="2">
    <source>
        <dbReference type="SAM" id="MobiDB-lite"/>
    </source>
</evidence>
<accession>A0A9D2P235</accession>
<dbReference type="InterPro" id="IPR034829">
    <property type="entry name" value="DnaD-like_sf"/>
</dbReference>
<reference evidence="4" key="1">
    <citation type="journal article" date="2021" name="PeerJ">
        <title>Extensive microbial diversity within the chicken gut microbiome revealed by metagenomics and culture.</title>
        <authorList>
            <person name="Gilroy R."/>
            <person name="Ravi A."/>
            <person name="Getino M."/>
            <person name="Pursley I."/>
            <person name="Horton D.L."/>
            <person name="Alikhan N.F."/>
            <person name="Baker D."/>
            <person name="Gharbi K."/>
            <person name="Hall N."/>
            <person name="Watson M."/>
            <person name="Adriaenssens E.M."/>
            <person name="Foster-Nyarko E."/>
            <person name="Jarju S."/>
            <person name="Secka A."/>
            <person name="Antonio M."/>
            <person name="Oren A."/>
            <person name="Chaudhuri R.R."/>
            <person name="La Ragione R."/>
            <person name="Hildebrand F."/>
            <person name="Pallen M.J."/>
        </authorList>
    </citation>
    <scope>NUCLEOTIDE SEQUENCE</scope>
    <source>
        <strain evidence="4">CHK186-1790</strain>
    </source>
</reference>
<feature type="domain" description="DnaB/C C-terminal" evidence="3">
    <location>
        <begin position="215"/>
        <end position="278"/>
    </location>
</feature>
<organism evidence="4 5">
    <name type="scientific">Candidatus Intestinimonas pullistercoris</name>
    <dbReference type="NCBI Taxonomy" id="2838623"/>
    <lineage>
        <taxon>Bacteria</taxon>
        <taxon>Bacillati</taxon>
        <taxon>Bacillota</taxon>
        <taxon>Clostridia</taxon>
        <taxon>Eubacteriales</taxon>
        <taxon>Intestinimonas</taxon>
    </lineage>
</organism>
<dbReference type="AlphaFoldDB" id="A0A9D2P235"/>
<dbReference type="Gene3D" id="1.10.10.630">
    <property type="entry name" value="DnaD domain-like"/>
    <property type="match status" value="2"/>
</dbReference>
<dbReference type="SUPFAM" id="SSF158499">
    <property type="entry name" value="DnaD domain-like"/>
    <property type="match status" value="1"/>
</dbReference>
<dbReference type="Pfam" id="PF07261">
    <property type="entry name" value="DnaB_2"/>
    <property type="match status" value="1"/>
</dbReference>
<evidence type="ECO:0000313" key="4">
    <source>
        <dbReference type="EMBL" id="HJC41708.1"/>
    </source>
</evidence>
<gene>
    <name evidence="4" type="ORF">H9701_09195</name>
</gene>
<comment type="caution">
    <text evidence="4">The sequence shown here is derived from an EMBL/GenBank/DDBJ whole genome shotgun (WGS) entry which is preliminary data.</text>
</comment>
<evidence type="ECO:0000256" key="1">
    <source>
        <dbReference type="ARBA" id="ARBA00093462"/>
    </source>
</evidence>
<feature type="region of interest" description="Disordered" evidence="2">
    <location>
        <begin position="273"/>
        <end position="305"/>
    </location>
</feature>
<protein>
    <submittedName>
        <fullName evidence="4">DnaD domain protein</fullName>
    </submittedName>
</protein>
<dbReference type="InterPro" id="IPR006343">
    <property type="entry name" value="DnaB/C_C"/>
</dbReference>